<dbReference type="VEuPathDB" id="TriTrypDB:BSAL_25545"/>
<organism evidence="1 2">
    <name type="scientific">Bodo saltans</name>
    <name type="common">Flagellated protozoan</name>
    <dbReference type="NCBI Taxonomy" id="75058"/>
    <lineage>
        <taxon>Eukaryota</taxon>
        <taxon>Discoba</taxon>
        <taxon>Euglenozoa</taxon>
        <taxon>Kinetoplastea</taxon>
        <taxon>Metakinetoplastina</taxon>
        <taxon>Eubodonida</taxon>
        <taxon>Bodonidae</taxon>
        <taxon>Bodo</taxon>
    </lineage>
</organism>
<dbReference type="Proteomes" id="UP000051952">
    <property type="component" value="Unassembled WGS sequence"/>
</dbReference>
<sequence length="233" mass="26198">MFSLDLFTFYRLRQVIARRLGRVTIRVRNRQSVDIIKPRERRLSDAWLTATTAPVVPSDDIGSDQQIQTYRKVTITLPASVFSLDLFTFYRLRQVIARRLGRVTIRVRNRQSVDIIKPRERRLSDAWLTATTAPVVPSDDIGSDQQIQTYRKVTITLPASVTAVVANSKRDVVTTISEIFDADKGILQCVAPPLSNDAECGPPPTVLPMILAVINRFKRTARSPSLFLPASPP</sequence>
<keyword evidence="2" id="KW-1185">Reference proteome</keyword>
<proteinExistence type="predicted"/>
<dbReference type="AlphaFoldDB" id="A0A0S4JF81"/>
<name>A0A0S4JF81_BODSA</name>
<reference evidence="2" key="1">
    <citation type="submission" date="2015-09" db="EMBL/GenBank/DDBJ databases">
        <authorList>
            <consortium name="Pathogen Informatics"/>
        </authorList>
    </citation>
    <scope>NUCLEOTIDE SEQUENCE [LARGE SCALE GENOMIC DNA]</scope>
    <source>
        <strain evidence="2">Lake Konstanz</strain>
    </source>
</reference>
<gene>
    <name evidence="1" type="ORF">BSAL_25545</name>
</gene>
<protein>
    <submittedName>
        <fullName evidence="1">Uncharacterized protein</fullName>
    </submittedName>
</protein>
<dbReference type="EMBL" id="CYKH01001803">
    <property type="protein sequence ID" value="CUG90210.1"/>
    <property type="molecule type" value="Genomic_DNA"/>
</dbReference>
<accession>A0A0S4JF81</accession>
<evidence type="ECO:0000313" key="1">
    <source>
        <dbReference type="EMBL" id="CUG90210.1"/>
    </source>
</evidence>
<evidence type="ECO:0000313" key="2">
    <source>
        <dbReference type="Proteomes" id="UP000051952"/>
    </source>
</evidence>